<feature type="coiled-coil region" evidence="1">
    <location>
        <begin position="106"/>
        <end position="171"/>
    </location>
</feature>
<keyword evidence="2" id="KW-1133">Transmembrane helix</keyword>
<dbReference type="PANTHER" id="PTHR30386:SF18">
    <property type="entry name" value="INNER MEMBRANE PROTEIN YIAV-RELATED"/>
    <property type="match status" value="1"/>
</dbReference>
<keyword evidence="2" id="KW-0472">Membrane</keyword>
<dbReference type="PANTHER" id="PTHR30386">
    <property type="entry name" value="MEMBRANE FUSION SUBUNIT OF EMRAB-TOLC MULTIDRUG EFFLUX PUMP"/>
    <property type="match status" value="1"/>
</dbReference>
<dbReference type="AlphaFoldDB" id="M5U7K8"/>
<proteinExistence type="predicted"/>
<comment type="caution">
    <text evidence="5">The sequence shown here is derived from an EMBL/GenBank/DDBJ whole genome shotgun (WGS) entry which is preliminary data.</text>
</comment>
<name>M5U7K8_9BACT</name>
<keyword evidence="1" id="KW-0175">Coiled coil</keyword>
<evidence type="ECO:0000256" key="2">
    <source>
        <dbReference type="SAM" id="Phobius"/>
    </source>
</evidence>
<feature type="transmembrane region" description="Helical" evidence="2">
    <location>
        <begin position="28"/>
        <end position="51"/>
    </location>
</feature>
<evidence type="ECO:0000313" key="6">
    <source>
        <dbReference type="Proteomes" id="UP000011885"/>
    </source>
</evidence>
<protein>
    <submittedName>
        <fullName evidence="5">Multidrug resistance efflux pump</fullName>
    </submittedName>
</protein>
<evidence type="ECO:0000259" key="3">
    <source>
        <dbReference type="Pfam" id="PF25876"/>
    </source>
</evidence>
<gene>
    <name evidence="5" type="ORF">RSSM_04707</name>
</gene>
<evidence type="ECO:0000259" key="4">
    <source>
        <dbReference type="Pfam" id="PF25917"/>
    </source>
</evidence>
<dbReference type="Pfam" id="PF25917">
    <property type="entry name" value="BSH_RND"/>
    <property type="match status" value="1"/>
</dbReference>
<keyword evidence="6" id="KW-1185">Reference proteome</keyword>
<feature type="domain" description="Multidrug resistance protein MdtA-like alpha-helical hairpin" evidence="3">
    <location>
        <begin position="128"/>
        <end position="189"/>
    </location>
</feature>
<evidence type="ECO:0000313" key="5">
    <source>
        <dbReference type="EMBL" id="EMI53856.1"/>
    </source>
</evidence>
<dbReference type="Gene3D" id="1.10.287.470">
    <property type="entry name" value="Helix hairpin bin"/>
    <property type="match status" value="2"/>
</dbReference>
<dbReference type="InterPro" id="IPR058624">
    <property type="entry name" value="MdtA-like_HH"/>
</dbReference>
<dbReference type="Pfam" id="PF25876">
    <property type="entry name" value="HH_MFP_RND"/>
    <property type="match status" value="1"/>
</dbReference>
<feature type="domain" description="Multidrug resistance protein MdtA-like barrel-sandwich hybrid" evidence="4">
    <location>
        <begin position="64"/>
        <end position="247"/>
    </location>
</feature>
<dbReference type="RefSeq" id="WP_008683840.1">
    <property type="nucleotide sequence ID" value="NZ_ANOH01000324.1"/>
</dbReference>
<organism evidence="5 6">
    <name type="scientific">Rhodopirellula sallentina SM41</name>
    <dbReference type="NCBI Taxonomy" id="1263870"/>
    <lineage>
        <taxon>Bacteria</taxon>
        <taxon>Pseudomonadati</taxon>
        <taxon>Planctomycetota</taxon>
        <taxon>Planctomycetia</taxon>
        <taxon>Pirellulales</taxon>
        <taxon>Pirellulaceae</taxon>
        <taxon>Rhodopirellula</taxon>
    </lineage>
</organism>
<dbReference type="SUPFAM" id="SSF111369">
    <property type="entry name" value="HlyD-like secretion proteins"/>
    <property type="match status" value="1"/>
</dbReference>
<dbReference type="OrthoDB" id="286173at2"/>
<dbReference type="InterPro" id="IPR050739">
    <property type="entry name" value="MFP"/>
</dbReference>
<dbReference type="EMBL" id="ANOH01000324">
    <property type="protein sequence ID" value="EMI53856.1"/>
    <property type="molecule type" value="Genomic_DNA"/>
</dbReference>
<sequence length="375" mass="41046">MNWILGAFYCGAIWLVFAKLKLLRLTLPLAIVLASVGPSLIVALLFCAQYFHPFTSKAIVLEEVIPVTPQLSRPGRVTEIEVQPNRMVKAGDVLFKVDPVPYQNNVARLEASLEQAKQSKEVADASVDMAQAKLDQATSDLEFATANRERQKKLMDEKAGSQQELDAAENQFKVASAARVTAKTQLVQALLSVEVATTQVRQIEAQRNDARYDLDQTTVVAPSDGFATNLQLRPGMLVGGGATSSLVSFVVDRPERNRGVVVAMFNQKNYLRIKNDQYAEVALYNYPGEIFTGRVITTVDVTAAGQMPVSGILPTDVANGSPSRFAVRIKLDRGDELRIPGGARAMAAVYTEDIQIAGIPIMFLIRAKSWLAYLM</sequence>
<dbReference type="InterPro" id="IPR058625">
    <property type="entry name" value="MdtA-like_BSH"/>
</dbReference>
<reference evidence="5 6" key="1">
    <citation type="journal article" date="2013" name="Mar. Genomics">
        <title>Expression of sulfatases in Rhodopirellula baltica and the diversity of sulfatases in the genus Rhodopirellula.</title>
        <authorList>
            <person name="Wegner C.E."/>
            <person name="Richter-Heitmann T."/>
            <person name="Klindworth A."/>
            <person name="Klockow C."/>
            <person name="Richter M."/>
            <person name="Achstetter T."/>
            <person name="Glockner F.O."/>
            <person name="Harder J."/>
        </authorList>
    </citation>
    <scope>NUCLEOTIDE SEQUENCE [LARGE SCALE GENOMIC DNA]</scope>
    <source>
        <strain evidence="5 6">SM41</strain>
    </source>
</reference>
<dbReference type="Gene3D" id="2.40.30.170">
    <property type="match status" value="1"/>
</dbReference>
<dbReference type="Gene3D" id="2.40.50.100">
    <property type="match status" value="1"/>
</dbReference>
<dbReference type="Proteomes" id="UP000011885">
    <property type="component" value="Unassembled WGS sequence"/>
</dbReference>
<evidence type="ECO:0000256" key="1">
    <source>
        <dbReference type="SAM" id="Coils"/>
    </source>
</evidence>
<keyword evidence="2" id="KW-0812">Transmembrane</keyword>
<accession>M5U7K8</accession>
<dbReference type="PATRIC" id="fig|1263870.3.peg.4981"/>